<proteinExistence type="predicted"/>
<keyword evidence="1" id="KW-1133">Transmembrane helix</keyword>
<dbReference type="Proteomes" id="UP000034875">
    <property type="component" value="Unassembled WGS sequence"/>
</dbReference>
<evidence type="ECO:0000313" key="2">
    <source>
        <dbReference type="EMBL" id="KKS44235.1"/>
    </source>
</evidence>
<feature type="transmembrane region" description="Helical" evidence="1">
    <location>
        <begin position="21"/>
        <end position="42"/>
    </location>
</feature>
<gene>
    <name evidence="2" type="ORF">UV05_C0009G0014</name>
</gene>
<keyword evidence="1" id="KW-0472">Membrane</keyword>
<comment type="caution">
    <text evidence="2">The sequence shown here is derived from an EMBL/GenBank/DDBJ whole genome shotgun (WGS) entry which is preliminary data.</text>
</comment>
<dbReference type="EMBL" id="LCCZ01000009">
    <property type="protein sequence ID" value="KKS44235.1"/>
    <property type="molecule type" value="Genomic_DNA"/>
</dbReference>
<keyword evidence="1" id="KW-0812">Transmembrane</keyword>
<evidence type="ECO:0008006" key="4">
    <source>
        <dbReference type="Google" id="ProtNLM"/>
    </source>
</evidence>
<sequence>MRFKKKTLTSLRLQKRQRKAFVGRIVFAIICVVGFWGLVFLASSAKAITIRDIEIVGVTSISSSNIKDEAQKFLTGRYFFTVPKANIFFYPKSDIGKSLAELFPRLDSVVVRFKNFHAIDIKVSERKAEALWCQDESEALADSERETCYILDKNGFAFASFLEIANAPNDFIIFYSSTPKENPIKQTYTTTEYFRALLGFAKDLNTLGFTVSLFRERQNGDFEAKLSSGGQRLIFGRDADFASILNNFQTIVSNSGFGGSSDLSKIEYVDFRFGNKVFYKPSGQW</sequence>
<name>A0A0G0Z6C5_9BACT</name>
<evidence type="ECO:0000313" key="3">
    <source>
        <dbReference type="Proteomes" id="UP000034875"/>
    </source>
</evidence>
<reference evidence="2 3" key="1">
    <citation type="journal article" date="2015" name="Nature">
        <title>rRNA introns, odd ribosomes, and small enigmatic genomes across a large radiation of phyla.</title>
        <authorList>
            <person name="Brown C.T."/>
            <person name="Hug L.A."/>
            <person name="Thomas B.C."/>
            <person name="Sharon I."/>
            <person name="Castelle C.J."/>
            <person name="Singh A."/>
            <person name="Wilkins M.J."/>
            <person name="Williams K.H."/>
            <person name="Banfield J.F."/>
        </authorList>
    </citation>
    <scope>NUCLEOTIDE SEQUENCE [LARGE SCALE GENOMIC DNA]</scope>
</reference>
<organism evidence="2 3">
    <name type="scientific">candidate division CPR1 bacterium GW2011_GWA2_42_17</name>
    <dbReference type="NCBI Taxonomy" id="1618341"/>
    <lineage>
        <taxon>Bacteria</taxon>
        <taxon>candidate division CPR1</taxon>
    </lineage>
</organism>
<evidence type="ECO:0000256" key="1">
    <source>
        <dbReference type="SAM" id="Phobius"/>
    </source>
</evidence>
<dbReference type="AlphaFoldDB" id="A0A0G0Z6C5"/>
<accession>A0A0G0Z6C5</accession>
<protein>
    <recommendedName>
        <fullName evidence="4">POTRA domain-containing protein</fullName>
    </recommendedName>
</protein>